<accession>C7QG77</accession>
<gene>
    <name evidence="1" type="ordered locus">Caci_4057</name>
</gene>
<evidence type="ECO:0000313" key="2">
    <source>
        <dbReference type="Proteomes" id="UP000000851"/>
    </source>
</evidence>
<proteinExistence type="predicted"/>
<sequence length="179" mass="18863">MTLLTPGFLAMSSLEVHQTAEEHWRRHGTTPIKVVLFAADGVPHLVDFEQGIGQDAAGEAVRAHAERVGAVAVVLTAIARVAEVEVDLTPREPDAGPQPDQATPAARLVGDFGRAVVTLAIWPGRDLTKALRSTILTSLDGPDVLLSAREGAPADPDDFAGLITWLTGLLPKRTPEAGS</sequence>
<dbReference type="InParanoid" id="C7QG77"/>
<reference evidence="1 2" key="1">
    <citation type="journal article" date="2009" name="Stand. Genomic Sci.">
        <title>Complete genome sequence of Catenulispora acidiphila type strain (ID 139908).</title>
        <authorList>
            <person name="Copeland A."/>
            <person name="Lapidus A."/>
            <person name="Glavina Del Rio T."/>
            <person name="Nolan M."/>
            <person name="Lucas S."/>
            <person name="Chen F."/>
            <person name="Tice H."/>
            <person name="Cheng J.F."/>
            <person name="Bruce D."/>
            <person name="Goodwin L."/>
            <person name="Pitluck S."/>
            <person name="Mikhailova N."/>
            <person name="Pati A."/>
            <person name="Ivanova N."/>
            <person name="Mavromatis K."/>
            <person name="Chen A."/>
            <person name="Palaniappan K."/>
            <person name="Chain P."/>
            <person name="Land M."/>
            <person name="Hauser L."/>
            <person name="Chang Y.J."/>
            <person name="Jeffries C.D."/>
            <person name="Chertkov O."/>
            <person name="Brettin T."/>
            <person name="Detter J.C."/>
            <person name="Han C."/>
            <person name="Ali Z."/>
            <person name="Tindall B.J."/>
            <person name="Goker M."/>
            <person name="Bristow J."/>
            <person name="Eisen J.A."/>
            <person name="Markowitz V."/>
            <person name="Hugenholtz P."/>
            <person name="Kyrpides N.C."/>
            <person name="Klenk H.P."/>
        </authorList>
    </citation>
    <scope>NUCLEOTIDE SEQUENCE [LARGE SCALE GENOMIC DNA]</scope>
    <source>
        <strain evidence="2">DSM 44928 / JCM 14897 / NBRC 102108 / NRRL B-24433 / ID139908</strain>
    </source>
</reference>
<name>C7QG77_CATAD</name>
<dbReference type="Proteomes" id="UP000000851">
    <property type="component" value="Chromosome"/>
</dbReference>
<evidence type="ECO:0000313" key="1">
    <source>
        <dbReference type="EMBL" id="ACU72922.1"/>
    </source>
</evidence>
<protein>
    <submittedName>
        <fullName evidence="1">Uncharacterized protein</fullName>
    </submittedName>
</protein>
<organism evidence="1 2">
    <name type="scientific">Catenulispora acidiphila (strain DSM 44928 / JCM 14897 / NBRC 102108 / NRRL B-24433 / ID139908)</name>
    <dbReference type="NCBI Taxonomy" id="479433"/>
    <lineage>
        <taxon>Bacteria</taxon>
        <taxon>Bacillati</taxon>
        <taxon>Actinomycetota</taxon>
        <taxon>Actinomycetes</taxon>
        <taxon>Catenulisporales</taxon>
        <taxon>Catenulisporaceae</taxon>
        <taxon>Catenulispora</taxon>
    </lineage>
</organism>
<dbReference type="STRING" id="479433.Caci_4057"/>
<dbReference type="AlphaFoldDB" id="C7QG77"/>
<dbReference type="KEGG" id="cai:Caci_4057"/>
<dbReference type="EMBL" id="CP001700">
    <property type="protein sequence ID" value="ACU72922.1"/>
    <property type="molecule type" value="Genomic_DNA"/>
</dbReference>
<keyword evidence="2" id="KW-1185">Reference proteome</keyword>
<dbReference type="RefSeq" id="WP_015792651.1">
    <property type="nucleotide sequence ID" value="NC_013131.1"/>
</dbReference>
<dbReference type="HOGENOM" id="CLU_1500922_0_0_11"/>